<dbReference type="EMBL" id="AVOT02030274">
    <property type="protein sequence ID" value="MBW0523433.1"/>
    <property type="molecule type" value="Genomic_DNA"/>
</dbReference>
<accession>A0A9Q3I0B2</accession>
<proteinExistence type="predicted"/>
<keyword evidence="3" id="KW-1185">Reference proteome</keyword>
<feature type="region of interest" description="Disordered" evidence="1">
    <location>
        <begin position="1"/>
        <end position="24"/>
    </location>
</feature>
<gene>
    <name evidence="2" type="ORF">O181_063148</name>
</gene>
<dbReference type="Proteomes" id="UP000765509">
    <property type="component" value="Unassembled WGS sequence"/>
</dbReference>
<dbReference type="AlphaFoldDB" id="A0A9Q3I0B2"/>
<protein>
    <submittedName>
        <fullName evidence="2">Uncharacterized protein</fullName>
    </submittedName>
</protein>
<name>A0A9Q3I0B2_9BASI</name>
<evidence type="ECO:0000313" key="2">
    <source>
        <dbReference type="EMBL" id="MBW0523433.1"/>
    </source>
</evidence>
<feature type="compositionally biased region" description="Polar residues" evidence="1">
    <location>
        <begin position="13"/>
        <end position="24"/>
    </location>
</feature>
<organism evidence="2 3">
    <name type="scientific">Austropuccinia psidii MF-1</name>
    <dbReference type="NCBI Taxonomy" id="1389203"/>
    <lineage>
        <taxon>Eukaryota</taxon>
        <taxon>Fungi</taxon>
        <taxon>Dikarya</taxon>
        <taxon>Basidiomycota</taxon>
        <taxon>Pucciniomycotina</taxon>
        <taxon>Pucciniomycetes</taxon>
        <taxon>Pucciniales</taxon>
        <taxon>Sphaerophragmiaceae</taxon>
        <taxon>Austropuccinia</taxon>
    </lineage>
</organism>
<comment type="caution">
    <text evidence="2">The sequence shown here is derived from an EMBL/GenBank/DDBJ whole genome shotgun (WGS) entry which is preliminary data.</text>
</comment>
<reference evidence="2" key="1">
    <citation type="submission" date="2021-03" db="EMBL/GenBank/DDBJ databases">
        <title>Draft genome sequence of rust myrtle Austropuccinia psidii MF-1, a brazilian biotype.</title>
        <authorList>
            <person name="Quecine M.C."/>
            <person name="Pachon D.M.R."/>
            <person name="Bonatelli M.L."/>
            <person name="Correr F.H."/>
            <person name="Franceschini L.M."/>
            <person name="Leite T.F."/>
            <person name="Margarido G.R.A."/>
            <person name="Almeida C.A."/>
            <person name="Ferrarezi J.A."/>
            <person name="Labate C.A."/>
        </authorList>
    </citation>
    <scope>NUCLEOTIDE SEQUENCE</scope>
    <source>
        <strain evidence="2">MF-1</strain>
    </source>
</reference>
<sequence length="134" mass="14868">MSFNADHKDYHQPSKSSSNDNTSAKSCAALIQDVGEDDSVSSLNLFVDKVDLPPSSYPDSLEKLWDEEEDPEERKIVTKVVPSACHHYLDVLSRVKAEKPPSHCACDHHIELKGSLPPVGLIYSLSNQESDFKT</sequence>
<feature type="compositionally biased region" description="Basic and acidic residues" evidence="1">
    <location>
        <begin position="1"/>
        <end position="12"/>
    </location>
</feature>
<evidence type="ECO:0000256" key="1">
    <source>
        <dbReference type="SAM" id="MobiDB-lite"/>
    </source>
</evidence>
<evidence type="ECO:0000313" key="3">
    <source>
        <dbReference type="Proteomes" id="UP000765509"/>
    </source>
</evidence>